<comment type="caution">
    <text evidence="2">The sequence shown here is derived from an EMBL/GenBank/DDBJ whole genome shotgun (WGS) entry which is preliminary data.</text>
</comment>
<name>A0A016ULX0_9BILA</name>
<organism evidence="2 3">
    <name type="scientific">Ancylostoma ceylanicum</name>
    <dbReference type="NCBI Taxonomy" id="53326"/>
    <lineage>
        <taxon>Eukaryota</taxon>
        <taxon>Metazoa</taxon>
        <taxon>Ecdysozoa</taxon>
        <taxon>Nematoda</taxon>
        <taxon>Chromadorea</taxon>
        <taxon>Rhabditida</taxon>
        <taxon>Rhabditina</taxon>
        <taxon>Rhabditomorpha</taxon>
        <taxon>Strongyloidea</taxon>
        <taxon>Ancylostomatidae</taxon>
        <taxon>Ancylostomatinae</taxon>
        <taxon>Ancylostoma</taxon>
    </lineage>
</organism>
<dbReference type="EMBL" id="JARK01001370">
    <property type="protein sequence ID" value="EYC16175.1"/>
    <property type="molecule type" value="Genomic_DNA"/>
</dbReference>
<dbReference type="InterPro" id="IPR035940">
    <property type="entry name" value="CAP_sf"/>
</dbReference>
<evidence type="ECO:0000256" key="1">
    <source>
        <dbReference type="SAM" id="SignalP"/>
    </source>
</evidence>
<evidence type="ECO:0000313" key="3">
    <source>
        <dbReference type="Proteomes" id="UP000024635"/>
    </source>
</evidence>
<dbReference type="SUPFAM" id="SSF55797">
    <property type="entry name" value="PR-1-like"/>
    <property type="match status" value="1"/>
</dbReference>
<keyword evidence="3" id="KW-1185">Reference proteome</keyword>
<dbReference type="Gene3D" id="3.40.33.10">
    <property type="entry name" value="CAP"/>
    <property type="match status" value="1"/>
</dbReference>
<feature type="signal peptide" evidence="1">
    <location>
        <begin position="1"/>
        <end position="19"/>
    </location>
</feature>
<sequence length="155" mass="17578">MYIVTCAVFLCALSPLANSYFVSCFKELFNFFQIRPLEKEPIPELHCAGSRISPILRSVIHRFHNNVRRKVAKGQYSLNESSYGPASNMYELVYDCHMEEIAGHSEDFVNVKDFGVNFSKKDVPDDGMLRGVIEEILQSWATSDALLQVCIPSHV</sequence>
<evidence type="ECO:0000313" key="2">
    <source>
        <dbReference type="EMBL" id="EYC16175.1"/>
    </source>
</evidence>
<keyword evidence="1" id="KW-0732">Signal</keyword>
<reference evidence="3" key="1">
    <citation type="journal article" date="2015" name="Nat. Genet.">
        <title>The genome and transcriptome of the zoonotic hookworm Ancylostoma ceylanicum identify infection-specific gene families.</title>
        <authorList>
            <person name="Schwarz E.M."/>
            <person name="Hu Y."/>
            <person name="Antoshechkin I."/>
            <person name="Miller M.M."/>
            <person name="Sternberg P.W."/>
            <person name="Aroian R.V."/>
        </authorList>
    </citation>
    <scope>NUCLEOTIDE SEQUENCE</scope>
    <source>
        <strain evidence="3">HY135</strain>
    </source>
</reference>
<dbReference type="AlphaFoldDB" id="A0A016ULX0"/>
<protein>
    <recommendedName>
        <fullName evidence="4">SCP domain-containing protein</fullName>
    </recommendedName>
</protein>
<dbReference type="Proteomes" id="UP000024635">
    <property type="component" value="Unassembled WGS sequence"/>
</dbReference>
<dbReference type="OrthoDB" id="5832927at2759"/>
<feature type="chain" id="PRO_5001492506" description="SCP domain-containing protein" evidence="1">
    <location>
        <begin position="20"/>
        <end position="155"/>
    </location>
</feature>
<proteinExistence type="predicted"/>
<evidence type="ECO:0008006" key="4">
    <source>
        <dbReference type="Google" id="ProtNLM"/>
    </source>
</evidence>
<gene>
    <name evidence="2" type="primary">Acey_s0034.g2840</name>
    <name evidence="2" type="ORF">Y032_0034g2840</name>
</gene>
<accession>A0A016ULX0</accession>